<proteinExistence type="predicted"/>
<keyword evidence="8" id="KW-1185">Reference proteome</keyword>
<keyword evidence="1" id="KW-0678">Repressor</keyword>
<accession>A0ABR5IYJ9</accession>
<dbReference type="InterPro" id="IPR036271">
    <property type="entry name" value="Tet_transcr_reg_TetR-rel_C_sf"/>
</dbReference>
<evidence type="ECO:0000256" key="4">
    <source>
        <dbReference type="ARBA" id="ARBA00023163"/>
    </source>
</evidence>
<gene>
    <name evidence="7" type="ORF">ADK38_32150</name>
</gene>
<dbReference type="InterPro" id="IPR039538">
    <property type="entry name" value="BetI_C"/>
</dbReference>
<sequence>MPKRVDHDERRRQISEALWRIAATRGLDGASLRDVAAEAGISLGRLQHYFTSKDEMFVFALDYISGLAERRIRERVQALPGTPAPRDILRHCLVEMLPLDDESRAGNLVQVAYYARAVHDARTRRHAQEGVPALRDFFAAQVRHAVERGEVDPERVPEDEAMLLLALADGLTSFALLDVYAPAEALRLIDRHLAGLFSYNSSPRSSGSKRS</sequence>
<dbReference type="Gene3D" id="1.10.357.10">
    <property type="entry name" value="Tetracycline Repressor, domain 2"/>
    <property type="match status" value="1"/>
</dbReference>
<evidence type="ECO:0000256" key="1">
    <source>
        <dbReference type="ARBA" id="ARBA00022491"/>
    </source>
</evidence>
<name>A0ABR5IYJ9_9ACTN</name>
<dbReference type="RefSeq" id="WP_030875580.1">
    <property type="nucleotide sequence ID" value="NZ_JBIRHZ010000001.1"/>
</dbReference>
<evidence type="ECO:0000256" key="3">
    <source>
        <dbReference type="ARBA" id="ARBA00023125"/>
    </source>
</evidence>
<organism evidence="7 8">
    <name type="scientific">Streptomyces varsoviensis</name>
    <dbReference type="NCBI Taxonomy" id="67373"/>
    <lineage>
        <taxon>Bacteria</taxon>
        <taxon>Bacillati</taxon>
        <taxon>Actinomycetota</taxon>
        <taxon>Actinomycetes</taxon>
        <taxon>Kitasatosporales</taxon>
        <taxon>Streptomycetaceae</taxon>
        <taxon>Streptomyces</taxon>
    </lineage>
</organism>
<feature type="domain" description="HTH tetR-type" evidence="6">
    <location>
        <begin position="8"/>
        <end position="68"/>
    </location>
</feature>
<evidence type="ECO:0000313" key="8">
    <source>
        <dbReference type="Proteomes" id="UP000037020"/>
    </source>
</evidence>
<keyword evidence="4" id="KW-0804">Transcription</keyword>
<reference evidence="7 8" key="1">
    <citation type="submission" date="2015-07" db="EMBL/GenBank/DDBJ databases">
        <authorList>
            <person name="Ju K.-S."/>
            <person name="Doroghazi J.R."/>
            <person name="Metcalf W.W."/>
        </authorList>
    </citation>
    <scope>NUCLEOTIDE SEQUENCE [LARGE SCALE GENOMIC DNA]</scope>
    <source>
        <strain evidence="7 8">NRRL B-3589</strain>
    </source>
</reference>
<evidence type="ECO:0000256" key="5">
    <source>
        <dbReference type="PROSITE-ProRule" id="PRU00335"/>
    </source>
</evidence>
<dbReference type="Pfam" id="PF00440">
    <property type="entry name" value="TetR_N"/>
    <property type="match status" value="1"/>
</dbReference>
<dbReference type="PANTHER" id="PTHR30055">
    <property type="entry name" value="HTH-TYPE TRANSCRIPTIONAL REGULATOR RUTR"/>
    <property type="match status" value="1"/>
</dbReference>
<dbReference type="EMBL" id="LGUT01002955">
    <property type="protein sequence ID" value="KOG86243.1"/>
    <property type="molecule type" value="Genomic_DNA"/>
</dbReference>
<dbReference type="Proteomes" id="UP000037020">
    <property type="component" value="Unassembled WGS sequence"/>
</dbReference>
<comment type="caution">
    <text evidence="7">The sequence shown here is derived from an EMBL/GenBank/DDBJ whole genome shotgun (WGS) entry which is preliminary data.</text>
</comment>
<dbReference type="InterPro" id="IPR001647">
    <property type="entry name" value="HTH_TetR"/>
</dbReference>
<evidence type="ECO:0000259" key="6">
    <source>
        <dbReference type="PROSITE" id="PS50977"/>
    </source>
</evidence>
<dbReference type="SUPFAM" id="SSF46689">
    <property type="entry name" value="Homeodomain-like"/>
    <property type="match status" value="1"/>
</dbReference>
<dbReference type="PANTHER" id="PTHR30055:SF234">
    <property type="entry name" value="HTH-TYPE TRANSCRIPTIONAL REGULATOR BETI"/>
    <property type="match status" value="1"/>
</dbReference>
<dbReference type="PROSITE" id="PS50977">
    <property type="entry name" value="HTH_TETR_2"/>
    <property type="match status" value="1"/>
</dbReference>
<evidence type="ECO:0000313" key="7">
    <source>
        <dbReference type="EMBL" id="KOG86243.1"/>
    </source>
</evidence>
<dbReference type="InterPro" id="IPR050109">
    <property type="entry name" value="HTH-type_TetR-like_transc_reg"/>
</dbReference>
<keyword evidence="3 5" id="KW-0238">DNA-binding</keyword>
<feature type="DNA-binding region" description="H-T-H motif" evidence="5">
    <location>
        <begin position="31"/>
        <end position="50"/>
    </location>
</feature>
<keyword evidence="2" id="KW-0805">Transcription regulation</keyword>
<protein>
    <submittedName>
        <fullName evidence="7">TetR family transcriptional regulator</fullName>
    </submittedName>
</protein>
<dbReference type="InterPro" id="IPR009057">
    <property type="entry name" value="Homeodomain-like_sf"/>
</dbReference>
<evidence type="ECO:0000256" key="2">
    <source>
        <dbReference type="ARBA" id="ARBA00023015"/>
    </source>
</evidence>
<dbReference type="SUPFAM" id="SSF48498">
    <property type="entry name" value="Tetracyclin repressor-like, C-terminal domain"/>
    <property type="match status" value="1"/>
</dbReference>
<dbReference type="Pfam" id="PF13977">
    <property type="entry name" value="TetR_C_6"/>
    <property type="match status" value="1"/>
</dbReference>